<evidence type="ECO:0000313" key="3">
    <source>
        <dbReference type="Proteomes" id="UP000183642"/>
    </source>
</evidence>
<feature type="domain" description="AB hydrolase-1" evidence="1">
    <location>
        <begin position="22"/>
        <end position="255"/>
    </location>
</feature>
<reference evidence="3" key="1">
    <citation type="submission" date="2016-10" db="EMBL/GenBank/DDBJ databases">
        <authorList>
            <person name="Varghese N."/>
            <person name="Submissions S."/>
        </authorList>
    </citation>
    <scope>NUCLEOTIDE SEQUENCE [LARGE SCALE GENOMIC DNA]</scope>
    <source>
        <strain evidence="3">DSM 43161</strain>
    </source>
</reference>
<dbReference type="PRINTS" id="PR00412">
    <property type="entry name" value="EPOXHYDRLASE"/>
</dbReference>
<accession>A0A1I5I7P4</accession>
<protein>
    <submittedName>
        <fullName evidence="2">Pimeloyl-ACP methyl ester carboxylesterase</fullName>
    </submittedName>
</protein>
<proteinExistence type="predicted"/>
<dbReference type="InterPro" id="IPR000073">
    <property type="entry name" value="AB_hydrolase_1"/>
</dbReference>
<dbReference type="PANTHER" id="PTHR43798">
    <property type="entry name" value="MONOACYLGLYCEROL LIPASE"/>
    <property type="match status" value="1"/>
</dbReference>
<dbReference type="Proteomes" id="UP000183642">
    <property type="component" value="Unassembled WGS sequence"/>
</dbReference>
<dbReference type="RefSeq" id="WP_075015617.1">
    <property type="nucleotide sequence ID" value="NZ_FOWE01000012.1"/>
</dbReference>
<dbReference type="Gene3D" id="3.40.50.1820">
    <property type="entry name" value="alpha/beta hydrolase"/>
    <property type="match status" value="1"/>
</dbReference>
<dbReference type="PRINTS" id="PR00111">
    <property type="entry name" value="ABHYDROLASE"/>
</dbReference>
<keyword evidence="3" id="KW-1185">Reference proteome</keyword>
<dbReference type="Pfam" id="PF00561">
    <property type="entry name" value="Abhydrolase_1"/>
    <property type="match status" value="1"/>
</dbReference>
<gene>
    <name evidence="2" type="ORF">SAMN05660359_04373</name>
</gene>
<dbReference type="InterPro" id="IPR050266">
    <property type="entry name" value="AB_hydrolase_sf"/>
</dbReference>
<dbReference type="GO" id="GO:0003824">
    <property type="term" value="F:catalytic activity"/>
    <property type="evidence" value="ECO:0007669"/>
    <property type="project" value="InterPro"/>
</dbReference>
<dbReference type="PANTHER" id="PTHR43798:SF33">
    <property type="entry name" value="HYDROLASE, PUTATIVE (AFU_ORTHOLOGUE AFUA_2G14860)-RELATED"/>
    <property type="match status" value="1"/>
</dbReference>
<dbReference type="InterPro" id="IPR029058">
    <property type="entry name" value="AB_hydrolase_fold"/>
</dbReference>
<dbReference type="OrthoDB" id="63519at2"/>
<dbReference type="InterPro" id="IPR000639">
    <property type="entry name" value="Epox_hydrolase-like"/>
</dbReference>
<sequence>MRRTVPLDDVPVVADEWPGSGPTVVLLHAGVADRRSWYGTAELLAGAHHVVAADRRGFGDSPVSTTPFTHVDDLVALLDHLGGGPAWLVGSSMGGQVALDTAVLHPDRVAGLVLIAPAVSGAPEPDELDPVTQRLGDLLGPATAAGDLDEVGRLETWLWLDGPAGPEGRVAGPARELALAMNATILRHGLPEGDGDAGIAAWDRLPEVEVPVTVAWGDLDVPFLLDQCEQLVARLPRATRRVLPGVAHLPYLEDPEPVADLVRTAVAAR</sequence>
<evidence type="ECO:0000259" key="1">
    <source>
        <dbReference type="Pfam" id="PF00561"/>
    </source>
</evidence>
<dbReference type="SUPFAM" id="SSF53474">
    <property type="entry name" value="alpha/beta-Hydrolases"/>
    <property type="match status" value="1"/>
</dbReference>
<dbReference type="AlphaFoldDB" id="A0A1I5I7P4"/>
<dbReference type="GO" id="GO:0016020">
    <property type="term" value="C:membrane"/>
    <property type="evidence" value="ECO:0007669"/>
    <property type="project" value="TreeGrafter"/>
</dbReference>
<name>A0A1I5I7P4_9ACTN</name>
<evidence type="ECO:0000313" key="2">
    <source>
        <dbReference type="EMBL" id="SFO56547.1"/>
    </source>
</evidence>
<dbReference type="EMBL" id="FOWE01000012">
    <property type="protein sequence ID" value="SFO56547.1"/>
    <property type="molecule type" value="Genomic_DNA"/>
</dbReference>
<organism evidence="2 3">
    <name type="scientific">Geodermatophilus obscurus</name>
    <dbReference type="NCBI Taxonomy" id="1861"/>
    <lineage>
        <taxon>Bacteria</taxon>
        <taxon>Bacillati</taxon>
        <taxon>Actinomycetota</taxon>
        <taxon>Actinomycetes</taxon>
        <taxon>Geodermatophilales</taxon>
        <taxon>Geodermatophilaceae</taxon>
        <taxon>Geodermatophilus</taxon>
    </lineage>
</organism>